<dbReference type="PROSITE" id="PS51160">
    <property type="entry name" value="ACYLPHOSPHATASE_3"/>
    <property type="match status" value="1"/>
</dbReference>
<feature type="domain" description="Acylphosphatase-like" evidence="6">
    <location>
        <begin position="3"/>
        <end position="90"/>
    </location>
</feature>
<accession>A0A1A9HZ84</accession>
<evidence type="ECO:0000256" key="1">
    <source>
        <dbReference type="ARBA" id="ARBA00005614"/>
    </source>
</evidence>
<dbReference type="STRING" id="1176587.A8C56_06765"/>
<comment type="catalytic activity">
    <reaction evidence="3 4">
        <text>an acyl phosphate + H2O = a carboxylate + phosphate + H(+)</text>
        <dbReference type="Rhea" id="RHEA:14965"/>
        <dbReference type="ChEBI" id="CHEBI:15377"/>
        <dbReference type="ChEBI" id="CHEBI:15378"/>
        <dbReference type="ChEBI" id="CHEBI:29067"/>
        <dbReference type="ChEBI" id="CHEBI:43474"/>
        <dbReference type="ChEBI" id="CHEBI:59918"/>
        <dbReference type="EC" id="3.6.1.7"/>
    </reaction>
</comment>
<reference evidence="7 8" key="1">
    <citation type="submission" date="2016-05" db="EMBL/GenBank/DDBJ databases">
        <title>Niabella ginsenosidivorans BS26 whole genome sequencing.</title>
        <authorList>
            <person name="Im W.T."/>
            <person name="Siddiqi M.Z."/>
        </authorList>
    </citation>
    <scope>NUCLEOTIDE SEQUENCE [LARGE SCALE GENOMIC DNA]</scope>
    <source>
        <strain evidence="7 8">BS26</strain>
    </source>
</reference>
<evidence type="ECO:0000256" key="2">
    <source>
        <dbReference type="ARBA" id="ARBA00012150"/>
    </source>
</evidence>
<dbReference type="InterPro" id="IPR020456">
    <property type="entry name" value="Acylphosphatase"/>
</dbReference>
<evidence type="ECO:0000256" key="3">
    <source>
        <dbReference type="ARBA" id="ARBA00047645"/>
    </source>
</evidence>
<dbReference type="EC" id="3.6.1.7" evidence="2 4"/>
<dbReference type="EMBL" id="CP015772">
    <property type="protein sequence ID" value="ANH80717.1"/>
    <property type="molecule type" value="Genomic_DNA"/>
</dbReference>
<feature type="active site" evidence="4">
    <location>
        <position position="18"/>
    </location>
</feature>
<keyword evidence="8" id="KW-1185">Reference proteome</keyword>
<dbReference type="OrthoDB" id="9808093at2"/>
<keyword evidence="4" id="KW-0378">Hydrolase</keyword>
<name>A0A1A9HZ84_9BACT</name>
<evidence type="ECO:0000313" key="8">
    <source>
        <dbReference type="Proteomes" id="UP000077667"/>
    </source>
</evidence>
<evidence type="ECO:0000259" key="6">
    <source>
        <dbReference type="PROSITE" id="PS51160"/>
    </source>
</evidence>
<feature type="active site" evidence="4">
    <location>
        <position position="36"/>
    </location>
</feature>
<dbReference type="InterPro" id="IPR036046">
    <property type="entry name" value="Acylphosphatase-like_dom_sf"/>
</dbReference>
<dbReference type="AlphaFoldDB" id="A0A1A9HZ84"/>
<dbReference type="InterPro" id="IPR017968">
    <property type="entry name" value="Acylphosphatase_CS"/>
</dbReference>
<dbReference type="KEGG" id="nia:A8C56_06765"/>
<dbReference type="PROSITE" id="PS00150">
    <property type="entry name" value="ACYLPHOSPHATASE_1"/>
    <property type="match status" value="1"/>
</dbReference>
<sequence>MKIKKIIITGKVQGVFFRRSAKEQADIMGILGSAENMPDGSVLIYAVGDEVPLQRFIDWCKRGPAGAKVENVTITDVPETREYRWFEILG</sequence>
<dbReference type="PANTHER" id="PTHR47268">
    <property type="entry name" value="ACYLPHOSPHATASE"/>
    <property type="match status" value="1"/>
</dbReference>
<comment type="similarity">
    <text evidence="1 5">Belongs to the acylphosphatase family.</text>
</comment>
<dbReference type="InterPro" id="IPR001792">
    <property type="entry name" value="Acylphosphatase-like_dom"/>
</dbReference>
<evidence type="ECO:0000313" key="7">
    <source>
        <dbReference type="EMBL" id="ANH80717.1"/>
    </source>
</evidence>
<dbReference type="Proteomes" id="UP000077667">
    <property type="component" value="Chromosome"/>
</dbReference>
<evidence type="ECO:0000256" key="5">
    <source>
        <dbReference type="RuleBase" id="RU004168"/>
    </source>
</evidence>
<dbReference type="PANTHER" id="PTHR47268:SF4">
    <property type="entry name" value="ACYLPHOSPHATASE"/>
    <property type="match status" value="1"/>
</dbReference>
<gene>
    <name evidence="7" type="ORF">A8C56_06765</name>
</gene>
<dbReference type="GO" id="GO:0003998">
    <property type="term" value="F:acylphosphatase activity"/>
    <property type="evidence" value="ECO:0007669"/>
    <property type="project" value="UniProtKB-EC"/>
</dbReference>
<dbReference type="RefSeq" id="WP_067753686.1">
    <property type="nucleotide sequence ID" value="NZ_CP015772.1"/>
</dbReference>
<dbReference type="Pfam" id="PF00708">
    <property type="entry name" value="Acylphosphatase"/>
    <property type="match status" value="1"/>
</dbReference>
<evidence type="ECO:0000256" key="4">
    <source>
        <dbReference type="PROSITE-ProRule" id="PRU00520"/>
    </source>
</evidence>
<proteinExistence type="inferred from homology"/>
<protein>
    <recommendedName>
        <fullName evidence="2 4">acylphosphatase</fullName>
        <ecNumber evidence="2 4">3.6.1.7</ecNumber>
    </recommendedName>
</protein>
<dbReference type="Gene3D" id="3.30.70.100">
    <property type="match status" value="1"/>
</dbReference>
<organism evidence="7 8">
    <name type="scientific">Niabella ginsenosidivorans</name>
    <dbReference type="NCBI Taxonomy" id="1176587"/>
    <lineage>
        <taxon>Bacteria</taxon>
        <taxon>Pseudomonadati</taxon>
        <taxon>Bacteroidota</taxon>
        <taxon>Chitinophagia</taxon>
        <taxon>Chitinophagales</taxon>
        <taxon>Chitinophagaceae</taxon>
        <taxon>Niabella</taxon>
    </lineage>
</organism>
<dbReference type="SUPFAM" id="SSF54975">
    <property type="entry name" value="Acylphosphatase/BLUF domain-like"/>
    <property type="match status" value="1"/>
</dbReference>